<dbReference type="GO" id="GO:0003700">
    <property type="term" value="F:DNA-binding transcription factor activity"/>
    <property type="evidence" value="ECO:0007669"/>
    <property type="project" value="InterPro"/>
</dbReference>
<accession>A0A0P1G6I6</accession>
<dbReference type="InterPro" id="IPR000524">
    <property type="entry name" value="Tscrpt_reg_HTH_GntR"/>
</dbReference>
<dbReference type="InterPro" id="IPR036388">
    <property type="entry name" value="WH-like_DNA-bd_sf"/>
</dbReference>
<evidence type="ECO:0000256" key="2">
    <source>
        <dbReference type="ARBA" id="ARBA00023125"/>
    </source>
</evidence>
<dbReference type="CDD" id="cd07377">
    <property type="entry name" value="WHTH_GntR"/>
    <property type="match status" value="1"/>
</dbReference>
<reference evidence="5 6" key="1">
    <citation type="submission" date="2015-09" db="EMBL/GenBank/DDBJ databases">
        <authorList>
            <consortium name="Swine Surveillance"/>
        </authorList>
    </citation>
    <scope>NUCLEOTIDE SEQUENCE [LARGE SCALE GENOMIC DNA]</scope>
    <source>
        <strain evidence="5 6">CECT 7557</strain>
    </source>
</reference>
<evidence type="ECO:0000256" key="1">
    <source>
        <dbReference type="ARBA" id="ARBA00023015"/>
    </source>
</evidence>
<dbReference type="PRINTS" id="PR00035">
    <property type="entry name" value="HTHGNTR"/>
</dbReference>
<keyword evidence="3" id="KW-0804">Transcription</keyword>
<dbReference type="Gene3D" id="1.20.120.530">
    <property type="entry name" value="GntR ligand-binding domain-like"/>
    <property type="match status" value="1"/>
</dbReference>
<feature type="domain" description="HTH gntR-type" evidence="4">
    <location>
        <begin position="17"/>
        <end position="84"/>
    </location>
</feature>
<dbReference type="Gene3D" id="1.10.10.10">
    <property type="entry name" value="Winged helix-like DNA-binding domain superfamily/Winged helix DNA-binding domain"/>
    <property type="match status" value="1"/>
</dbReference>
<dbReference type="RefSeq" id="WP_207382630.1">
    <property type="nucleotide sequence ID" value="NZ_CYSD01000018.1"/>
</dbReference>
<dbReference type="STRING" id="928856.SAMN04488049_11565"/>
<dbReference type="AlphaFoldDB" id="A0A0P1G6I6"/>
<dbReference type="PANTHER" id="PTHR43537:SF5">
    <property type="entry name" value="UXU OPERON TRANSCRIPTIONAL REGULATOR"/>
    <property type="match status" value="1"/>
</dbReference>
<evidence type="ECO:0000313" key="6">
    <source>
        <dbReference type="Proteomes" id="UP000052022"/>
    </source>
</evidence>
<dbReference type="SMART" id="SM00345">
    <property type="entry name" value="HTH_GNTR"/>
    <property type="match status" value="1"/>
</dbReference>
<keyword evidence="2" id="KW-0238">DNA-binding</keyword>
<keyword evidence="1" id="KW-0805">Transcription regulation</keyword>
<dbReference type="GO" id="GO:0003677">
    <property type="term" value="F:DNA binding"/>
    <property type="evidence" value="ECO:0007669"/>
    <property type="project" value="UniProtKB-KW"/>
</dbReference>
<dbReference type="SMART" id="SM00895">
    <property type="entry name" value="FCD"/>
    <property type="match status" value="1"/>
</dbReference>
<gene>
    <name evidence="5" type="primary">ydfH_2</name>
    <name evidence="5" type="ORF">TRM7557_01271</name>
</gene>
<proteinExistence type="predicted"/>
<dbReference type="PANTHER" id="PTHR43537">
    <property type="entry name" value="TRANSCRIPTIONAL REGULATOR, GNTR FAMILY"/>
    <property type="match status" value="1"/>
</dbReference>
<dbReference type="EMBL" id="CYSD01000018">
    <property type="protein sequence ID" value="CUH77224.1"/>
    <property type="molecule type" value="Genomic_DNA"/>
</dbReference>
<dbReference type="InterPro" id="IPR011711">
    <property type="entry name" value="GntR_C"/>
</dbReference>
<evidence type="ECO:0000313" key="5">
    <source>
        <dbReference type="EMBL" id="CUH77224.1"/>
    </source>
</evidence>
<organism evidence="5 6">
    <name type="scientific">Tritonibacter multivorans</name>
    <dbReference type="NCBI Taxonomy" id="928856"/>
    <lineage>
        <taxon>Bacteria</taxon>
        <taxon>Pseudomonadati</taxon>
        <taxon>Pseudomonadota</taxon>
        <taxon>Alphaproteobacteria</taxon>
        <taxon>Rhodobacterales</taxon>
        <taxon>Paracoccaceae</taxon>
        <taxon>Tritonibacter</taxon>
    </lineage>
</organism>
<evidence type="ECO:0000259" key="4">
    <source>
        <dbReference type="PROSITE" id="PS50949"/>
    </source>
</evidence>
<keyword evidence="6" id="KW-1185">Reference proteome</keyword>
<dbReference type="Pfam" id="PF07729">
    <property type="entry name" value="FCD"/>
    <property type="match status" value="1"/>
</dbReference>
<dbReference type="PROSITE" id="PS50949">
    <property type="entry name" value="HTH_GNTR"/>
    <property type="match status" value="1"/>
</dbReference>
<sequence>MTKQRAEIETNAAKKRGSGSKFVYETLRDEILELTLKPGSSVEESNLAERFGMSRSPIREALVKLAADGLVRTLANRTTIVTPIDLQEFPRFVEALDQVQRTVTRLAARHRTDEDLHAMEQAAALYDAECSAGRPLDLSEANKSFHMAIANAGKNPYFAEFYSKMLDEGRRILHMHYAHRRQSKDPFPLSPQHHEMVEAIRQQDEHRADRLAHDHSRLFHDRLLEFMSVEYIEDFDIETAD</sequence>
<dbReference type="InterPro" id="IPR008920">
    <property type="entry name" value="TF_FadR/GntR_C"/>
</dbReference>
<dbReference type="InterPro" id="IPR036390">
    <property type="entry name" value="WH_DNA-bd_sf"/>
</dbReference>
<dbReference type="Pfam" id="PF00392">
    <property type="entry name" value="GntR"/>
    <property type="match status" value="1"/>
</dbReference>
<dbReference type="SUPFAM" id="SSF46785">
    <property type="entry name" value="Winged helix' DNA-binding domain"/>
    <property type="match status" value="1"/>
</dbReference>
<name>A0A0P1G6I6_9RHOB</name>
<dbReference type="SUPFAM" id="SSF48008">
    <property type="entry name" value="GntR ligand-binding domain-like"/>
    <property type="match status" value="1"/>
</dbReference>
<protein>
    <submittedName>
        <fullName evidence="5">Putative HTH-type transcriptional regulator YdfH</fullName>
    </submittedName>
</protein>
<evidence type="ECO:0000256" key="3">
    <source>
        <dbReference type="ARBA" id="ARBA00023163"/>
    </source>
</evidence>
<dbReference type="Proteomes" id="UP000052022">
    <property type="component" value="Unassembled WGS sequence"/>
</dbReference>